<evidence type="ECO:0000313" key="2">
    <source>
        <dbReference type="Proteomes" id="UP000237105"/>
    </source>
</evidence>
<dbReference type="AlphaFoldDB" id="A0A2P5D6I7"/>
<proteinExistence type="predicted"/>
<keyword evidence="2" id="KW-1185">Reference proteome</keyword>
<dbReference type="EMBL" id="JXTB01000059">
    <property type="protein sequence ID" value="PON68922.1"/>
    <property type="molecule type" value="Genomic_DNA"/>
</dbReference>
<protein>
    <submittedName>
        <fullName evidence="1">Uncharacterized protein</fullName>
    </submittedName>
</protein>
<accession>A0A2P5D6I7</accession>
<evidence type="ECO:0000313" key="1">
    <source>
        <dbReference type="EMBL" id="PON68922.1"/>
    </source>
</evidence>
<reference evidence="2" key="1">
    <citation type="submission" date="2016-06" db="EMBL/GenBank/DDBJ databases">
        <title>Parallel loss of symbiosis genes in relatives of nitrogen-fixing non-legume Parasponia.</title>
        <authorList>
            <person name="Van Velzen R."/>
            <person name="Holmer R."/>
            <person name="Bu F."/>
            <person name="Rutten L."/>
            <person name="Van Zeijl A."/>
            <person name="Liu W."/>
            <person name="Santuari L."/>
            <person name="Cao Q."/>
            <person name="Sharma T."/>
            <person name="Shen D."/>
            <person name="Roswanjaya Y."/>
            <person name="Wardhani T."/>
            <person name="Kalhor M.S."/>
            <person name="Jansen J."/>
            <person name="Van den Hoogen J."/>
            <person name="Gungor B."/>
            <person name="Hartog M."/>
            <person name="Hontelez J."/>
            <person name="Verver J."/>
            <person name="Yang W.-C."/>
            <person name="Schijlen E."/>
            <person name="Repin R."/>
            <person name="Schilthuizen M."/>
            <person name="Schranz E."/>
            <person name="Heidstra R."/>
            <person name="Miyata K."/>
            <person name="Fedorova E."/>
            <person name="Kohlen W."/>
            <person name="Bisseling T."/>
            <person name="Smit S."/>
            <person name="Geurts R."/>
        </authorList>
    </citation>
    <scope>NUCLEOTIDE SEQUENCE [LARGE SCALE GENOMIC DNA]</scope>
    <source>
        <strain evidence="2">cv. WU1-14</strain>
    </source>
</reference>
<sequence length="86" mass="9960">MAGGRGLWEIIDLFGDSDWYKKEDSEVKDVAAHLRWGIRVFLEEVGKEVSLLLQYEHLPNFYYACTIIGIAKMKYGPWLKVPVLKN</sequence>
<dbReference type="Proteomes" id="UP000237105">
    <property type="component" value="Unassembled WGS sequence"/>
</dbReference>
<comment type="caution">
    <text evidence="1">The sequence shown here is derived from an EMBL/GenBank/DDBJ whole genome shotgun (WGS) entry which is preliminary data.</text>
</comment>
<gene>
    <name evidence="1" type="ORF">PanWU01x14_092390</name>
</gene>
<dbReference type="OrthoDB" id="1707487at2759"/>
<name>A0A2P5D6I7_PARAD</name>
<organism evidence="1 2">
    <name type="scientific">Parasponia andersonii</name>
    <name type="common">Sponia andersonii</name>
    <dbReference type="NCBI Taxonomy" id="3476"/>
    <lineage>
        <taxon>Eukaryota</taxon>
        <taxon>Viridiplantae</taxon>
        <taxon>Streptophyta</taxon>
        <taxon>Embryophyta</taxon>
        <taxon>Tracheophyta</taxon>
        <taxon>Spermatophyta</taxon>
        <taxon>Magnoliopsida</taxon>
        <taxon>eudicotyledons</taxon>
        <taxon>Gunneridae</taxon>
        <taxon>Pentapetalae</taxon>
        <taxon>rosids</taxon>
        <taxon>fabids</taxon>
        <taxon>Rosales</taxon>
        <taxon>Cannabaceae</taxon>
        <taxon>Parasponia</taxon>
    </lineage>
</organism>